<reference evidence="3" key="1">
    <citation type="submission" date="2013-03" db="EMBL/GenBank/DDBJ databases">
        <title>Genome sequence of Chthonomonas calidirosea, the first sequenced genome from the Armatimonadetes phylum (formally candidate division OP10).</title>
        <authorList>
            <person name="Lee K.C.Y."/>
            <person name="Morgan X.C."/>
            <person name="Dunfield P.F."/>
            <person name="Tamas I."/>
            <person name="Houghton K.M."/>
            <person name="Vyssotski M."/>
            <person name="Ryan J.L.J."/>
            <person name="Lagutin K."/>
            <person name="McDonald I.R."/>
            <person name="Stott M.B."/>
        </authorList>
    </citation>
    <scope>NUCLEOTIDE SEQUENCE [LARGE SCALE GENOMIC DNA]</scope>
    <source>
        <strain evidence="3">DSM 23976 / ICMP 18418 / T49</strain>
    </source>
</reference>
<dbReference type="KEGG" id="ccz:CCALI_02457"/>
<dbReference type="EMBL" id="HF951689">
    <property type="protein sequence ID" value="CCW36256.1"/>
    <property type="molecule type" value="Genomic_DNA"/>
</dbReference>
<dbReference type="SUPFAM" id="SSF55729">
    <property type="entry name" value="Acyl-CoA N-acyltransferases (Nat)"/>
    <property type="match status" value="1"/>
</dbReference>
<dbReference type="OrthoDB" id="9775804at2"/>
<protein>
    <submittedName>
        <fullName evidence="2">Acetyltransferases</fullName>
    </submittedName>
</protein>
<gene>
    <name evidence="2" type="ORF">CCALI_02457</name>
</gene>
<feature type="domain" description="N-acetyltransferase" evidence="1">
    <location>
        <begin position="17"/>
        <end position="177"/>
    </location>
</feature>
<keyword evidence="3" id="KW-1185">Reference proteome</keyword>
<dbReference type="Proteomes" id="UP000014227">
    <property type="component" value="Chromosome I"/>
</dbReference>
<dbReference type="Gene3D" id="3.40.630.30">
    <property type="match status" value="1"/>
</dbReference>
<dbReference type="STRING" id="454171.CP488_01632"/>
<sequence>MTSPTRPVEAERVSRSITFRRGTPEDEPDTFEVMRRAMGSDISWSQHVRARRHLRSAPNSSYWVAEDTPRFGRSRIVGYAHSIVRDGVWQLTEFFVLSAYQRQGIGRTLLRCCLQDGEEAGASSRFILASYHPAADSLYIRLAGCFPRLPMLLLGGQVESLHPHSSHGPILDTLTPPSSLNPDSSEAPLLAEPVEAKPATLAILDHLDRTILGYTRLPEHLHWIAETGGPEGAARLFRRADGGTKAGEPVGYAYYGPLSTGPFLALNPADLPRMVLHVLHVAKLHPRMSGHLTRVEPYLAIPGCNEVMLQWLLGCGWRIVFQYLYMSSHPVPKLEHYVCHNPLHFF</sequence>
<proteinExistence type="predicted"/>
<dbReference type="InterPro" id="IPR016181">
    <property type="entry name" value="Acyl_CoA_acyltransferase"/>
</dbReference>
<dbReference type="HOGENOM" id="CLU_801003_0_0_0"/>
<dbReference type="InterPro" id="IPR000182">
    <property type="entry name" value="GNAT_dom"/>
</dbReference>
<dbReference type="CDD" id="cd04301">
    <property type="entry name" value="NAT_SF"/>
    <property type="match status" value="1"/>
</dbReference>
<dbReference type="RefSeq" id="WP_016483768.1">
    <property type="nucleotide sequence ID" value="NC_021487.1"/>
</dbReference>
<dbReference type="Pfam" id="PF00583">
    <property type="entry name" value="Acetyltransf_1"/>
    <property type="match status" value="1"/>
</dbReference>
<dbReference type="eggNOG" id="COG0456">
    <property type="taxonomic scope" value="Bacteria"/>
</dbReference>
<organism evidence="2 3">
    <name type="scientific">Chthonomonas calidirosea (strain DSM 23976 / ICMP 18418 / T49)</name>
    <dbReference type="NCBI Taxonomy" id="1303518"/>
    <lineage>
        <taxon>Bacteria</taxon>
        <taxon>Bacillati</taxon>
        <taxon>Armatimonadota</taxon>
        <taxon>Chthonomonadia</taxon>
        <taxon>Chthonomonadales</taxon>
        <taxon>Chthonomonadaceae</taxon>
        <taxon>Chthonomonas</taxon>
    </lineage>
</organism>
<evidence type="ECO:0000313" key="2">
    <source>
        <dbReference type="EMBL" id="CCW36256.1"/>
    </source>
</evidence>
<accession>S0EWW5</accession>
<dbReference type="GO" id="GO:0016747">
    <property type="term" value="F:acyltransferase activity, transferring groups other than amino-acyl groups"/>
    <property type="evidence" value="ECO:0007669"/>
    <property type="project" value="InterPro"/>
</dbReference>
<dbReference type="PATRIC" id="fig|1303518.3.peg.2554"/>
<dbReference type="InParanoid" id="S0EWW5"/>
<evidence type="ECO:0000313" key="3">
    <source>
        <dbReference type="Proteomes" id="UP000014227"/>
    </source>
</evidence>
<dbReference type="PROSITE" id="PS51186">
    <property type="entry name" value="GNAT"/>
    <property type="match status" value="1"/>
</dbReference>
<evidence type="ECO:0000259" key="1">
    <source>
        <dbReference type="PROSITE" id="PS51186"/>
    </source>
</evidence>
<dbReference type="AlphaFoldDB" id="S0EWW5"/>
<name>S0EWW5_CHTCT</name>
<keyword evidence="2" id="KW-0808">Transferase</keyword>